<dbReference type="Proteomes" id="UP000196778">
    <property type="component" value="Unassembled WGS sequence"/>
</dbReference>
<name>A0A1R4JQK9_9MICO</name>
<dbReference type="Pfam" id="PF01551">
    <property type="entry name" value="Peptidase_M23"/>
    <property type="match status" value="1"/>
</dbReference>
<dbReference type="InterPro" id="IPR050570">
    <property type="entry name" value="Cell_wall_metabolism_enzyme"/>
</dbReference>
<dbReference type="CDD" id="cd12797">
    <property type="entry name" value="M23_peptidase"/>
    <property type="match status" value="1"/>
</dbReference>
<dbReference type="OrthoDB" id="1099523at2"/>
<dbReference type="InterPro" id="IPR011055">
    <property type="entry name" value="Dup_hybrid_motif"/>
</dbReference>
<proteinExistence type="predicted"/>
<dbReference type="GO" id="GO:0004222">
    <property type="term" value="F:metalloendopeptidase activity"/>
    <property type="evidence" value="ECO:0007669"/>
    <property type="project" value="TreeGrafter"/>
</dbReference>
<organism evidence="3 4">
    <name type="scientific">Mycetocola reblochoni REB411</name>
    <dbReference type="NCBI Taxonomy" id="1255698"/>
    <lineage>
        <taxon>Bacteria</taxon>
        <taxon>Bacillati</taxon>
        <taxon>Actinomycetota</taxon>
        <taxon>Actinomycetes</taxon>
        <taxon>Micrococcales</taxon>
        <taxon>Microbacteriaceae</taxon>
        <taxon>Mycetocola</taxon>
    </lineage>
</organism>
<reference evidence="4" key="1">
    <citation type="submission" date="2017-02" db="EMBL/GenBank/DDBJ databases">
        <authorList>
            <person name="Dridi B."/>
        </authorList>
    </citation>
    <scope>NUCLEOTIDE SEQUENCE [LARGE SCALE GENOMIC DNA]</scope>
    <source>
        <strain evidence="4">EB411</strain>
    </source>
</reference>
<dbReference type="Gene3D" id="2.70.70.10">
    <property type="entry name" value="Glucose Permease (Domain IIA)"/>
    <property type="match status" value="1"/>
</dbReference>
<dbReference type="PANTHER" id="PTHR21666:SF289">
    <property type="entry name" value="L-ALA--D-GLU ENDOPEPTIDASE"/>
    <property type="match status" value="1"/>
</dbReference>
<evidence type="ECO:0000259" key="2">
    <source>
        <dbReference type="Pfam" id="PF01551"/>
    </source>
</evidence>
<dbReference type="AlphaFoldDB" id="A0A1R4JQK9"/>
<evidence type="ECO:0000313" key="3">
    <source>
        <dbReference type="EMBL" id="SJN34224.1"/>
    </source>
</evidence>
<protein>
    <submittedName>
        <fullName evidence="3">Membrane proteins related to metalloendopeptidases</fullName>
    </submittedName>
</protein>
<feature type="domain" description="M23ase beta-sheet core" evidence="2">
    <location>
        <begin position="31"/>
        <end position="126"/>
    </location>
</feature>
<dbReference type="SUPFAM" id="SSF51261">
    <property type="entry name" value="Duplicated hybrid motif"/>
    <property type="match status" value="1"/>
</dbReference>
<evidence type="ECO:0000256" key="1">
    <source>
        <dbReference type="ARBA" id="ARBA00022729"/>
    </source>
</evidence>
<dbReference type="PANTHER" id="PTHR21666">
    <property type="entry name" value="PEPTIDASE-RELATED"/>
    <property type="match status" value="1"/>
</dbReference>
<dbReference type="EMBL" id="FUKR01000050">
    <property type="protein sequence ID" value="SJN34224.1"/>
    <property type="molecule type" value="Genomic_DNA"/>
</dbReference>
<keyword evidence="4" id="KW-1185">Reference proteome</keyword>
<gene>
    <name evidence="3" type="ORF">FM119_08845</name>
</gene>
<dbReference type="RefSeq" id="WP_087137307.1">
    <property type="nucleotide sequence ID" value="NZ_FUKR01000050.1"/>
</dbReference>
<accession>A0A1R4JQK9</accession>
<sequence>MSTPAFPFSLSRVTSEFGRRWLSLNGGFWNNHEGMDFGVGLGTPVPLAADGKLSASGRSHPLWGNWLEYDHGPFKTRYHGVTPASVPSAPRSAPKGAIIAHTSQPGASTGPHLHFELVVGGRKVNPRNLTKYRGTYKHVTGSAAGAAASRVVVDGLWGKQTITAVQKVLARTLAVKVDGAWGSQSIKALQKSLGVAQDGRFGPQTIRAWQKRLRVTVDGKWGKQSVTALQKRINAANRIYA</sequence>
<evidence type="ECO:0000313" key="4">
    <source>
        <dbReference type="Proteomes" id="UP000196778"/>
    </source>
</evidence>
<dbReference type="InterPro" id="IPR016047">
    <property type="entry name" value="M23ase_b-sheet_dom"/>
</dbReference>
<keyword evidence="1" id="KW-0732">Signal</keyword>